<reference evidence="1" key="1">
    <citation type="submission" date="2022-12" db="EMBL/GenBank/DDBJ databases">
        <authorList>
            <person name="Petersen C."/>
        </authorList>
    </citation>
    <scope>NUCLEOTIDE SEQUENCE</scope>
    <source>
        <strain evidence="1">IBT 16125</strain>
    </source>
</reference>
<sequence>MLGVMPDGSKVFVIGPGQRLAVICCCELVQENVNKNMTPCPNGAVSSKSISNPWTEWSAARSRVTRRGVGIQSDLRYFAISVVIPILPSIQRSHLAGAGVCKRARLSNDDLCRVDDEVECRKQFAVERIRWRRRIDAADIESQTQHRLVVHARHEPQRIPMTLLRYRRQLKTYGRGSGSEEGWHRHYQFVADRLERRGRHVEPRDEPILQAAAFVVLVRIQLWLLKEAIPGDINHGHSICLARATGLPVGREREGLPHNLHLLLRQLPTVHPDPSSVPVIRTGNVVSISLRLDSDAGQ</sequence>
<dbReference type="EMBL" id="JAPVEA010000007">
    <property type="protein sequence ID" value="KAJ5444085.1"/>
    <property type="molecule type" value="Genomic_DNA"/>
</dbReference>
<dbReference type="AlphaFoldDB" id="A0AAD6G1L6"/>
<name>A0AAD6G1L6_9EURO</name>
<evidence type="ECO:0000313" key="2">
    <source>
        <dbReference type="Proteomes" id="UP001213681"/>
    </source>
</evidence>
<organism evidence="1 2">
    <name type="scientific">Penicillium daleae</name>
    <dbReference type="NCBI Taxonomy" id="63821"/>
    <lineage>
        <taxon>Eukaryota</taxon>
        <taxon>Fungi</taxon>
        <taxon>Dikarya</taxon>
        <taxon>Ascomycota</taxon>
        <taxon>Pezizomycotina</taxon>
        <taxon>Eurotiomycetes</taxon>
        <taxon>Eurotiomycetidae</taxon>
        <taxon>Eurotiales</taxon>
        <taxon>Aspergillaceae</taxon>
        <taxon>Penicillium</taxon>
    </lineage>
</organism>
<gene>
    <name evidence="1" type="ORF">N7458_007957</name>
</gene>
<reference evidence="1" key="2">
    <citation type="journal article" date="2023" name="IMA Fungus">
        <title>Comparative genomic study of the Penicillium genus elucidates a diverse pangenome and 15 lateral gene transfer events.</title>
        <authorList>
            <person name="Petersen C."/>
            <person name="Sorensen T."/>
            <person name="Nielsen M.R."/>
            <person name="Sondergaard T.E."/>
            <person name="Sorensen J.L."/>
            <person name="Fitzpatrick D.A."/>
            <person name="Frisvad J.C."/>
            <person name="Nielsen K.L."/>
        </authorList>
    </citation>
    <scope>NUCLEOTIDE SEQUENCE</scope>
    <source>
        <strain evidence="1">IBT 16125</strain>
    </source>
</reference>
<keyword evidence="2" id="KW-1185">Reference proteome</keyword>
<accession>A0AAD6G1L6</accession>
<dbReference type="GeneID" id="81601582"/>
<protein>
    <submittedName>
        <fullName evidence="1">Uncharacterized protein</fullName>
    </submittedName>
</protein>
<comment type="caution">
    <text evidence="1">The sequence shown here is derived from an EMBL/GenBank/DDBJ whole genome shotgun (WGS) entry which is preliminary data.</text>
</comment>
<evidence type="ECO:0000313" key="1">
    <source>
        <dbReference type="EMBL" id="KAJ5444085.1"/>
    </source>
</evidence>
<dbReference type="Proteomes" id="UP001213681">
    <property type="component" value="Unassembled WGS sequence"/>
</dbReference>
<proteinExistence type="predicted"/>
<dbReference type="RefSeq" id="XP_056764165.1">
    <property type="nucleotide sequence ID" value="XM_056911339.1"/>
</dbReference>